<dbReference type="AlphaFoldDB" id="A0A371HBZ0"/>
<dbReference type="EMBL" id="QJKJ01003031">
    <property type="protein sequence ID" value="RDY00308.1"/>
    <property type="molecule type" value="Genomic_DNA"/>
</dbReference>
<organism evidence="1 2">
    <name type="scientific">Mucuna pruriens</name>
    <name type="common">Velvet bean</name>
    <name type="synonym">Dolichos pruriens</name>
    <dbReference type="NCBI Taxonomy" id="157652"/>
    <lineage>
        <taxon>Eukaryota</taxon>
        <taxon>Viridiplantae</taxon>
        <taxon>Streptophyta</taxon>
        <taxon>Embryophyta</taxon>
        <taxon>Tracheophyta</taxon>
        <taxon>Spermatophyta</taxon>
        <taxon>Magnoliopsida</taxon>
        <taxon>eudicotyledons</taxon>
        <taxon>Gunneridae</taxon>
        <taxon>Pentapetalae</taxon>
        <taxon>rosids</taxon>
        <taxon>fabids</taxon>
        <taxon>Fabales</taxon>
        <taxon>Fabaceae</taxon>
        <taxon>Papilionoideae</taxon>
        <taxon>50 kb inversion clade</taxon>
        <taxon>NPAAA clade</taxon>
        <taxon>indigoferoid/millettioid clade</taxon>
        <taxon>Phaseoleae</taxon>
        <taxon>Mucuna</taxon>
    </lineage>
</organism>
<gene>
    <name evidence="1" type="ORF">CR513_16529</name>
</gene>
<sequence>MPSLYTFHSPKPKFPSYLFAPRCFSMVIVQAQVNAGPGVEYWVDCQEETVKDVKGAGDIERIVPALVHTVSAVGTGPDVRIEVWTHTLLPKFHGLAGEDPHKHFEGVPRGLLNDEIVGDTRGLYQNEGGSLLPRRSSERLTVFAVGYVNHMGRYEANVPQEVLSGVQDSGHLQGDLQNPSTFGRSFFMNTGSDLISCAPLARTTRSVNNCCCNTFMKGC</sequence>
<comment type="caution">
    <text evidence="1">The sequence shown here is derived from an EMBL/GenBank/DDBJ whole genome shotgun (WGS) entry which is preliminary data.</text>
</comment>
<dbReference type="Proteomes" id="UP000257109">
    <property type="component" value="Unassembled WGS sequence"/>
</dbReference>
<proteinExistence type="predicted"/>
<protein>
    <submittedName>
        <fullName evidence="1">Uncharacterized protein</fullName>
    </submittedName>
</protein>
<feature type="non-terminal residue" evidence="1">
    <location>
        <position position="1"/>
    </location>
</feature>
<keyword evidence="2" id="KW-1185">Reference proteome</keyword>
<evidence type="ECO:0000313" key="2">
    <source>
        <dbReference type="Proteomes" id="UP000257109"/>
    </source>
</evidence>
<reference evidence="1" key="1">
    <citation type="submission" date="2018-05" db="EMBL/GenBank/DDBJ databases">
        <title>Draft genome of Mucuna pruriens seed.</title>
        <authorList>
            <person name="Nnadi N.E."/>
            <person name="Vos R."/>
            <person name="Hasami M.H."/>
            <person name="Devisetty U.K."/>
            <person name="Aguiy J.C."/>
        </authorList>
    </citation>
    <scope>NUCLEOTIDE SEQUENCE [LARGE SCALE GENOMIC DNA]</scope>
    <source>
        <strain evidence="1">JCA_2017</strain>
    </source>
</reference>
<accession>A0A371HBZ0</accession>
<evidence type="ECO:0000313" key="1">
    <source>
        <dbReference type="EMBL" id="RDY00308.1"/>
    </source>
</evidence>
<name>A0A371HBZ0_MUCPR</name>